<dbReference type="Pfam" id="PF11159">
    <property type="entry name" value="DUF2939"/>
    <property type="match status" value="1"/>
</dbReference>
<keyword evidence="1" id="KW-0472">Membrane</keyword>
<evidence type="ECO:0008006" key="4">
    <source>
        <dbReference type="Google" id="ProtNLM"/>
    </source>
</evidence>
<reference evidence="2 3" key="1">
    <citation type="submission" date="2018-03" db="EMBL/GenBank/DDBJ databases">
        <title>The ancient ancestry and fast evolution of plastids.</title>
        <authorList>
            <person name="Moore K.R."/>
            <person name="Magnabosco C."/>
            <person name="Momper L."/>
            <person name="Gold D.A."/>
            <person name="Bosak T."/>
            <person name="Fournier G.P."/>
        </authorList>
    </citation>
    <scope>NUCLEOTIDE SEQUENCE [LARGE SCALE GENOMIC DNA]</scope>
    <source>
        <strain evidence="2 3">CCALA 037</strain>
    </source>
</reference>
<name>A0A2T1GLP9_9CYAN</name>
<sequence>MFDSVSEQLRERFKTIERKTVVIGAAVSAGVVALAGGGIYYAPYLTIDNLKNATANRNTEALSESIDFPSLRMSIKENVKAQVLKQMAGAEAPTAAKMTPAQVEKTIDPVVDKLVTPEGLERLINDKIPEAKIDLSNLERDINKSDLTMGYESFDRFVVKITDKVDRSKNVSLILKRSGLGWKLAGIDIAEFS</sequence>
<comment type="caution">
    <text evidence="2">The sequence shown here is derived from an EMBL/GenBank/DDBJ whole genome shotgun (WGS) entry which is preliminary data.</text>
</comment>
<evidence type="ECO:0000313" key="3">
    <source>
        <dbReference type="Proteomes" id="UP000238937"/>
    </source>
</evidence>
<dbReference type="RefSeq" id="WP_106300326.1">
    <property type="nucleotide sequence ID" value="NZ_PVWO01000023.1"/>
</dbReference>
<dbReference type="EMBL" id="PVWO01000023">
    <property type="protein sequence ID" value="PSB58801.1"/>
    <property type="molecule type" value="Genomic_DNA"/>
</dbReference>
<evidence type="ECO:0000256" key="1">
    <source>
        <dbReference type="SAM" id="Phobius"/>
    </source>
</evidence>
<dbReference type="AlphaFoldDB" id="A0A2T1GLP9"/>
<dbReference type="Proteomes" id="UP000238937">
    <property type="component" value="Unassembled WGS sequence"/>
</dbReference>
<dbReference type="InterPro" id="IPR021330">
    <property type="entry name" value="DUF2939"/>
</dbReference>
<evidence type="ECO:0000313" key="2">
    <source>
        <dbReference type="EMBL" id="PSB58801.1"/>
    </source>
</evidence>
<protein>
    <recommendedName>
        <fullName evidence="4">DUF2939 domain-containing protein</fullName>
    </recommendedName>
</protein>
<keyword evidence="3" id="KW-1185">Reference proteome</keyword>
<dbReference type="OrthoDB" id="5739641at2"/>
<organism evidence="2 3">
    <name type="scientific">Chamaesiphon polymorphus CCALA 037</name>
    <dbReference type="NCBI Taxonomy" id="2107692"/>
    <lineage>
        <taxon>Bacteria</taxon>
        <taxon>Bacillati</taxon>
        <taxon>Cyanobacteriota</taxon>
        <taxon>Cyanophyceae</taxon>
        <taxon>Gomontiellales</taxon>
        <taxon>Chamaesiphonaceae</taxon>
        <taxon>Chamaesiphon</taxon>
    </lineage>
</organism>
<proteinExistence type="predicted"/>
<gene>
    <name evidence="2" type="ORF">C7B77_03390</name>
</gene>
<keyword evidence="1" id="KW-1133">Transmembrane helix</keyword>
<feature type="transmembrane region" description="Helical" evidence="1">
    <location>
        <begin position="21"/>
        <end position="42"/>
    </location>
</feature>
<keyword evidence="1" id="KW-0812">Transmembrane</keyword>
<accession>A0A2T1GLP9</accession>